<gene>
    <name evidence="1" type="ORF">S12H4_17189</name>
</gene>
<proteinExistence type="predicted"/>
<reference evidence="1" key="1">
    <citation type="journal article" date="2014" name="Front. Microbiol.">
        <title>High frequency of phylogenetically diverse reductive dehalogenase-homologous genes in deep subseafloor sedimentary metagenomes.</title>
        <authorList>
            <person name="Kawai M."/>
            <person name="Futagami T."/>
            <person name="Toyoda A."/>
            <person name="Takaki Y."/>
            <person name="Nishi S."/>
            <person name="Hori S."/>
            <person name="Arai W."/>
            <person name="Tsubouchi T."/>
            <person name="Morono Y."/>
            <person name="Uchiyama I."/>
            <person name="Ito T."/>
            <person name="Fujiyama A."/>
            <person name="Inagaki F."/>
            <person name="Takami H."/>
        </authorList>
    </citation>
    <scope>NUCLEOTIDE SEQUENCE</scope>
    <source>
        <strain evidence="1">Expedition CK06-06</strain>
    </source>
</reference>
<accession>X1RSQ9</accession>
<protein>
    <submittedName>
        <fullName evidence="1">Uncharacterized protein</fullName>
    </submittedName>
</protein>
<name>X1RSQ9_9ZZZZ</name>
<comment type="caution">
    <text evidence="1">The sequence shown here is derived from an EMBL/GenBank/DDBJ whole genome shotgun (WGS) entry which is preliminary data.</text>
</comment>
<dbReference type="AlphaFoldDB" id="X1RSQ9"/>
<feature type="non-terminal residue" evidence="1">
    <location>
        <position position="101"/>
    </location>
</feature>
<evidence type="ECO:0000313" key="1">
    <source>
        <dbReference type="EMBL" id="GAI83787.1"/>
    </source>
</evidence>
<organism evidence="1">
    <name type="scientific">marine sediment metagenome</name>
    <dbReference type="NCBI Taxonomy" id="412755"/>
    <lineage>
        <taxon>unclassified sequences</taxon>
        <taxon>metagenomes</taxon>
        <taxon>ecological metagenomes</taxon>
    </lineage>
</organism>
<dbReference type="EMBL" id="BARW01008376">
    <property type="protein sequence ID" value="GAI83787.1"/>
    <property type="molecule type" value="Genomic_DNA"/>
</dbReference>
<sequence>MGTFWHRLKPNAAQSEPKEFLFYDTETTPEPANDKLTFHKLKLGTACYVRLPFGKHLYHEDWHTYRTPDQFYDWVEKRLRRKGKLRMYAHNQNFDFNTVDS</sequence>